<protein>
    <submittedName>
        <fullName evidence="2">Uncharacterized protein</fullName>
    </submittedName>
</protein>
<dbReference type="AlphaFoldDB" id="A0A7Y0L8N2"/>
<evidence type="ECO:0000313" key="2">
    <source>
        <dbReference type="EMBL" id="NMP24510.1"/>
    </source>
</evidence>
<keyword evidence="1" id="KW-0472">Membrane</keyword>
<sequence length="59" mass="6665">MNDEPPAEIIRFEQEAYEKGFRQSLQLREWYAKGILFGLGTEAAASLVIIFCLVTDVSV</sequence>
<reference evidence="2 3" key="1">
    <citation type="submission" date="2020-04" db="EMBL/GenBank/DDBJ databases">
        <authorList>
            <person name="Zhang R."/>
            <person name="Schippers A."/>
        </authorList>
    </citation>
    <scope>NUCLEOTIDE SEQUENCE [LARGE SCALE GENOMIC DNA]</scope>
    <source>
        <strain evidence="2 3">DSM 109850</strain>
    </source>
</reference>
<evidence type="ECO:0000256" key="1">
    <source>
        <dbReference type="SAM" id="Phobius"/>
    </source>
</evidence>
<gene>
    <name evidence="2" type="ORF">HIJ39_19520</name>
</gene>
<organism evidence="2 3">
    <name type="scientific">Sulfobacillus harzensis</name>
    <dbReference type="NCBI Taxonomy" id="2729629"/>
    <lineage>
        <taxon>Bacteria</taxon>
        <taxon>Bacillati</taxon>
        <taxon>Bacillota</taxon>
        <taxon>Clostridia</taxon>
        <taxon>Eubacteriales</taxon>
        <taxon>Clostridiales Family XVII. Incertae Sedis</taxon>
        <taxon>Sulfobacillus</taxon>
    </lineage>
</organism>
<dbReference type="EMBL" id="JABBVZ010000116">
    <property type="protein sequence ID" value="NMP24510.1"/>
    <property type="molecule type" value="Genomic_DNA"/>
</dbReference>
<evidence type="ECO:0000313" key="3">
    <source>
        <dbReference type="Proteomes" id="UP000533476"/>
    </source>
</evidence>
<dbReference type="RefSeq" id="WP_169102687.1">
    <property type="nucleotide sequence ID" value="NZ_JABBVZ010000116.1"/>
</dbReference>
<name>A0A7Y0L8N2_9FIRM</name>
<keyword evidence="1" id="KW-1133">Transmembrane helix</keyword>
<dbReference type="Proteomes" id="UP000533476">
    <property type="component" value="Unassembled WGS sequence"/>
</dbReference>
<comment type="caution">
    <text evidence="2">The sequence shown here is derived from an EMBL/GenBank/DDBJ whole genome shotgun (WGS) entry which is preliminary data.</text>
</comment>
<keyword evidence="1" id="KW-0812">Transmembrane</keyword>
<feature type="transmembrane region" description="Helical" evidence="1">
    <location>
        <begin position="30"/>
        <end position="54"/>
    </location>
</feature>
<accession>A0A7Y0L8N2</accession>
<keyword evidence="3" id="KW-1185">Reference proteome</keyword>
<proteinExistence type="predicted"/>